<feature type="compositionally biased region" description="Polar residues" evidence="1">
    <location>
        <begin position="60"/>
        <end position="78"/>
    </location>
</feature>
<dbReference type="Proteomes" id="UP000726737">
    <property type="component" value="Unassembled WGS sequence"/>
</dbReference>
<dbReference type="PANTHER" id="PTHR34776:SF1">
    <property type="entry name" value="F17F16.3 PROTEIN"/>
    <property type="match status" value="1"/>
</dbReference>
<protein>
    <submittedName>
        <fullName evidence="2">Uncharacterized protein</fullName>
    </submittedName>
</protein>
<dbReference type="EMBL" id="JAAAJA010001336">
    <property type="protein sequence ID" value="KAG0247543.1"/>
    <property type="molecule type" value="Genomic_DNA"/>
</dbReference>
<feature type="compositionally biased region" description="Basic and acidic residues" evidence="1">
    <location>
        <begin position="31"/>
        <end position="59"/>
    </location>
</feature>
<evidence type="ECO:0000313" key="3">
    <source>
        <dbReference type="Proteomes" id="UP000726737"/>
    </source>
</evidence>
<gene>
    <name evidence="2" type="ORF">BG011_001320</name>
</gene>
<feature type="compositionally biased region" description="Basic and acidic residues" evidence="1">
    <location>
        <begin position="407"/>
        <end position="422"/>
    </location>
</feature>
<reference evidence="2" key="1">
    <citation type="journal article" date="2020" name="Fungal Divers.">
        <title>Resolving the Mortierellaceae phylogeny through synthesis of multi-gene phylogenetics and phylogenomics.</title>
        <authorList>
            <person name="Vandepol N."/>
            <person name="Liber J."/>
            <person name="Desiro A."/>
            <person name="Na H."/>
            <person name="Kennedy M."/>
            <person name="Barry K."/>
            <person name="Grigoriev I.V."/>
            <person name="Miller A.N."/>
            <person name="O'Donnell K."/>
            <person name="Stajich J.E."/>
            <person name="Bonito G."/>
        </authorList>
    </citation>
    <scope>NUCLEOTIDE SEQUENCE</scope>
    <source>
        <strain evidence="2">KOD948</strain>
    </source>
</reference>
<feature type="compositionally biased region" description="Basic and acidic residues" evidence="1">
    <location>
        <begin position="85"/>
        <end position="108"/>
    </location>
</feature>
<comment type="caution">
    <text evidence="2">The sequence shown here is derived from an EMBL/GenBank/DDBJ whole genome shotgun (WGS) entry which is preliminary data.</text>
</comment>
<feature type="region of interest" description="Disordered" evidence="1">
    <location>
        <begin position="1"/>
        <end position="143"/>
    </location>
</feature>
<dbReference type="OrthoDB" id="1028014at2759"/>
<accession>A0A9P6TU60</accession>
<dbReference type="PANTHER" id="PTHR34776">
    <property type="entry name" value="F17F16.3 PROTEIN"/>
    <property type="match status" value="1"/>
</dbReference>
<organism evidence="2 3">
    <name type="scientific">Mortierella polycephala</name>
    <dbReference type="NCBI Taxonomy" id="41804"/>
    <lineage>
        <taxon>Eukaryota</taxon>
        <taxon>Fungi</taxon>
        <taxon>Fungi incertae sedis</taxon>
        <taxon>Mucoromycota</taxon>
        <taxon>Mortierellomycotina</taxon>
        <taxon>Mortierellomycetes</taxon>
        <taxon>Mortierellales</taxon>
        <taxon>Mortierellaceae</taxon>
        <taxon>Mortierella</taxon>
    </lineage>
</organism>
<feature type="region of interest" description="Disordered" evidence="1">
    <location>
        <begin position="402"/>
        <end position="422"/>
    </location>
</feature>
<keyword evidence="3" id="KW-1185">Reference proteome</keyword>
<dbReference type="AlphaFoldDB" id="A0A9P6TU60"/>
<feature type="compositionally biased region" description="Basic residues" evidence="1">
    <location>
        <begin position="120"/>
        <end position="129"/>
    </location>
</feature>
<sequence length="435" mass="48626">MAPTSKTTNAAKHASSPEAEPPAKRSRQHSKKEDSSGKTEQHIKEEESGDNDTHIKSEQSSDTEQPGEPSSKSSTTLRRSARIRGSPEIKAEENTNNEADHPPHIKAEEETESSPSAKKSATRGKRRGSVKSGEQQAENGGPRVIEEGRAFFFYRPKIDVDTPSDVGDIQRLYMLLSPDGAVGRPATEDKDKVNQSDQPSKPHAGTPLHRLLIIPQKSLPSPGKGRGSRVWAFMAEVSADVETLDKKLEQYTYSTKTRGERTQESARLVGEARYGIILDYDHSHFVYELEVPPQPGEVQEAFNILKQGQFLIQVKNPEIQTPATERGRARYATLGESAAKLPKHLQEKFRGVRKEWVRHTALDTTEFLDIQHVEVVLFAVHKSAKEEFAEAVKVLEAEVKEEEEKEIDDKKPEAHTYKELGLDEDKIPDAVKEFK</sequence>
<name>A0A9P6TU60_9FUNG</name>
<feature type="region of interest" description="Disordered" evidence="1">
    <location>
        <begin position="179"/>
        <end position="209"/>
    </location>
</feature>
<proteinExistence type="predicted"/>
<feature type="compositionally biased region" description="Polar residues" evidence="1">
    <location>
        <begin position="1"/>
        <end position="10"/>
    </location>
</feature>
<evidence type="ECO:0000256" key="1">
    <source>
        <dbReference type="SAM" id="MobiDB-lite"/>
    </source>
</evidence>
<evidence type="ECO:0000313" key="2">
    <source>
        <dbReference type="EMBL" id="KAG0247543.1"/>
    </source>
</evidence>